<proteinExistence type="inferred from homology"/>
<evidence type="ECO:0000256" key="8">
    <source>
        <dbReference type="ARBA" id="ARBA00022840"/>
    </source>
</evidence>
<evidence type="ECO:0000256" key="2">
    <source>
        <dbReference type="ARBA" id="ARBA00001460"/>
    </source>
</evidence>
<keyword evidence="6" id="KW-0547">Nucleotide-binding</keyword>
<comment type="catalytic activity">
    <reaction evidence="1">
        <text>1-(5-phospho-beta-D-ribosyl)-5'-AMP + H2O = 1-(5-phospho-beta-D-ribosyl)-5-[(5-phospho-beta-D-ribosylamino)methylideneamino]imidazole-4-carboxamide</text>
        <dbReference type="Rhea" id="RHEA:20049"/>
        <dbReference type="ChEBI" id="CHEBI:15377"/>
        <dbReference type="ChEBI" id="CHEBI:58435"/>
        <dbReference type="ChEBI" id="CHEBI:59457"/>
        <dbReference type="EC" id="3.5.4.19"/>
    </reaction>
</comment>
<dbReference type="Pfam" id="PF01503">
    <property type="entry name" value="PRA-PH"/>
    <property type="match status" value="1"/>
</dbReference>
<dbReference type="EMBL" id="CAJNOL010006303">
    <property type="protein sequence ID" value="CAF1616469.1"/>
    <property type="molecule type" value="Genomic_DNA"/>
</dbReference>
<keyword evidence="9 11" id="KW-0368">Histidine biosynthesis</keyword>
<accession>A0A815JJ22</accession>
<dbReference type="InterPro" id="IPR013785">
    <property type="entry name" value="Aldolase_TIM"/>
</dbReference>
<dbReference type="GO" id="GO:0005524">
    <property type="term" value="F:ATP binding"/>
    <property type="evidence" value="ECO:0007669"/>
    <property type="project" value="UniProtKB-KW"/>
</dbReference>
<dbReference type="GO" id="GO:0004636">
    <property type="term" value="F:phosphoribosyl-ATP diphosphatase activity"/>
    <property type="evidence" value="ECO:0007669"/>
    <property type="project" value="UniProtKB-EC"/>
</dbReference>
<dbReference type="GO" id="GO:0000105">
    <property type="term" value="P:L-histidine biosynthetic process"/>
    <property type="evidence" value="ECO:0007669"/>
    <property type="project" value="UniProtKB-UniPathway"/>
</dbReference>
<dbReference type="InterPro" id="IPR027417">
    <property type="entry name" value="P-loop_NTPase"/>
</dbReference>
<dbReference type="Proteomes" id="UP000663854">
    <property type="component" value="Unassembled WGS sequence"/>
</dbReference>
<dbReference type="InterPro" id="IPR006062">
    <property type="entry name" value="His_biosynth"/>
</dbReference>
<dbReference type="AlphaFoldDB" id="A0A815JJ22"/>
<comment type="similarity">
    <text evidence="11">Belongs to the HisA/HisF family.</text>
</comment>
<protein>
    <recommendedName>
        <fullName evidence="12">Phosphoribosyl-AMP cyclohydrolase domain-containing protein</fullName>
    </recommendedName>
</protein>
<dbReference type="InterPro" id="IPR038019">
    <property type="entry name" value="PRib_AMP_CycHydrolase_sf"/>
</dbReference>
<evidence type="ECO:0000256" key="1">
    <source>
        <dbReference type="ARBA" id="ARBA00000024"/>
    </source>
</evidence>
<evidence type="ECO:0000256" key="6">
    <source>
        <dbReference type="ARBA" id="ARBA00022741"/>
    </source>
</evidence>
<name>A0A815JJ22_9BILA</name>
<evidence type="ECO:0000259" key="12">
    <source>
        <dbReference type="Pfam" id="PF01502"/>
    </source>
</evidence>
<comment type="caution">
    <text evidence="13">The sequence shown here is derived from an EMBL/GenBank/DDBJ whole genome shotgun (WGS) entry which is preliminary data.</text>
</comment>
<dbReference type="GO" id="GO:0004635">
    <property type="term" value="F:phosphoribosyl-AMP cyclohydrolase activity"/>
    <property type="evidence" value="ECO:0007669"/>
    <property type="project" value="UniProtKB-EC"/>
</dbReference>
<dbReference type="SUPFAM" id="SSF141734">
    <property type="entry name" value="HisI-like"/>
    <property type="match status" value="1"/>
</dbReference>
<keyword evidence="10" id="KW-0511">Multifunctional enzyme</keyword>
<dbReference type="InterPro" id="IPR008179">
    <property type="entry name" value="HisE"/>
</dbReference>
<dbReference type="Proteomes" id="UP000663870">
    <property type="component" value="Unassembled WGS sequence"/>
</dbReference>
<keyword evidence="16" id="KW-1185">Reference proteome</keyword>
<dbReference type="Gene3D" id="3.10.20.810">
    <property type="entry name" value="Phosphoribosyl-AMP cyclohydrolase"/>
    <property type="match status" value="1"/>
</dbReference>
<evidence type="ECO:0000256" key="7">
    <source>
        <dbReference type="ARBA" id="ARBA00022801"/>
    </source>
</evidence>
<dbReference type="Pfam" id="PF00977">
    <property type="entry name" value="His_biosynth"/>
    <property type="match status" value="1"/>
</dbReference>
<dbReference type="UniPathway" id="UPA00031">
    <property type="reaction ID" value="UER00008"/>
</dbReference>
<comment type="pathway">
    <text evidence="4">Amino-acid biosynthesis; L-histidine biosynthesis; L-histidine from 5-phospho-alpha-D-ribose 1-diphosphate: step 2/9.</text>
</comment>
<evidence type="ECO:0000256" key="4">
    <source>
        <dbReference type="ARBA" id="ARBA00005204"/>
    </source>
</evidence>
<feature type="domain" description="Phosphoribosyl-AMP cyclohydrolase" evidence="12">
    <location>
        <begin position="838"/>
        <end position="909"/>
    </location>
</feature>
<dbReference type="Pfam" id="PF01502">
    <property type="entry name" value="PRA-CH"/>
    <property type="match status" value="1"/>
</dbReference>
<dbReference type="Gene3D" id="3.20.20.70">
    <property type="entry name" value="Aldolase class I"/>
    <property type="match status" value="1"/>
</dbReference>
<dbReference type="SUPFAM" id="SSF53850">
    <property type="entry name" value="Periplasmic binding protein-like II"/>
    <property type="match status" value="1"/>
</dbReference>
<sequence length="1227" mass="142029">MVKQDIICLLGNDGSGKSSICEMINSEKDVNNNTIVAIERSNGLGIKFGIDPSIVDKMTLEYTFDGENFNKIMLPDQTINQEQIYWIILDCDIDIIQKRIQSRPTSDIWETRKALNYFQQRFRHLSAHFGIPLVDTTQRTLQQVYDEVLDIVRKYSNYYRYYRQMGTQILNYNQIQECDLENKLYKIINTYDMEKITDLPEYTQEFDNVDKRKLYIRWYINNNSLEIDQQKNILHIGEYELPITGIILKLVTEGESKKVYKDISGNPFTKTLAFIILKSTIYSHSMQVTGEINNLGSIRACGSQLIMEMMWRNGLKHSYRSINFNGIIVSDFIDEISPIEVIVKRYCQGTDKHSFYDILENENIVLSNSDGEYLCGPYVRFDWRNPNHISPKTKKSLNKNSYYYIYEQIVGKEEFFNKVLANKQYAIPVGDKNITEDLLTHVIDIKQTKLSVLKMFMVLQSYFFRVNLLIKDVCFMLNKNGEQFWSEINQDCMRITAIDSNQNKFDKDIWRAGGSSSREQILQKWNDFNKIFIDYFMKNKFHQTELLNYNSYFYIEEIEKLLTNTKLKIPINLQELWLAIRGKNPRSILVTMDMFNGQPVLVKSSEVCETHSNGDYWQAMEKLSIFPDILIVDLNGAFGEIDTKNRQIIKKLAQKYHVYTGGGLRSTSDVEDVLKSSVRRCVVASADDALIMKIPKERLIVEISINEQNEVLIHGRQTNTHVNIITRINQLIQIGVYVISITFVQNEGHLSGIPRQQIRDLILQIPQNIKRIYIAGGISTLDDLEYLWSFTRIVPQLGSAIWKNKLTIGSILNSMINFNNNGTVSAIIQDINGPVKGLCYMNRQSIEQTCQYRKLYRYSRKLGKVIMKGERSGDIQHIIQISLDCDSDAMLITVDSKKPFCHTGNHSCFCLQTSIKANLATLADHIKSKINDDSYTGKMQRNPQLALAKVMEEFWEVLASHRDNQVSECSDLFVHLVMYLNGIGVTMEDIFNELNARRWTPKIFIEQNEISDKKLKEIIIGITTTKYTNKTDRFAEEHLGIKILRQSGRNLCIKGEIIDRNKFFKYFDYDENIKLSLFPSKPKDMPWLLASKRVTHLITFETVVKNYPTVYTVLHEIVDPSICLALICRKGACIEPEKWTRQNKPLIAAEHVSQVTRFFELNNIDPVAYHLDRVTGSSEGYLVNTDLYLLADAIVESGRTLEENNLEIWKVIIPKGQVRIALYGRCN</sequence>
<evidence type="ECO:0000256" key="3">
    <source>
        <dbReference type="ARBA" id="ARBA00005169"/>
    </source>
</evidence>
<evidence type="ECO:0000256" key="9">
    <source>
        <dbReference type="ARBA" id="ARBA00023102"/>
    </source>
</evidence>
<evidence type="ECO:0000256" key="10">
    <source>
        <dbReference type="ARBA" id="ARBA00023268"/>
    </source>
</evidence>
<evidence type="ECO:0000256" key="5">
    <source>
        <dbReference type="ARBA" id="ARBA00022605"/>
    </source>
</evidence>
<dbReference type="PANTHER" id="PTHR42945:SF1">
    <property type="entry name" value="HISTIDINE BIOSYNTHESIS BIFUNCTIONAL PROTEIN HIS7"/>
    <property type="match status" value="1"/>
</dbReference>
<evidence type="ECO:0000313" key="14">
    <source>
        <dbReference type="EMBL" id="CAF1616469.1"/>
    </source>
</evidence>
<gene>
    <name evidence="14" type="ORF">JXQ802_LOCUS50045</name>
    <name evidence="13" type="ORF">PYM288_LOCUS33894</name>
</gene>
<dbReference type="PANTHER" id="PTHR42945">
    <property type="entry name" value="HISTIDINE BIOSYNTHESIS BIFUNCTIONAL PROTEIN"/>
    <property type="match status" value="1"/>
</dbReference>
<dbReference type="CDD" id="cd11534">
    <property type="entry name" value="NTP-PPase_HisIE_like"/>
    <property type="match status" value="1"/>
</dbReference>
<evidence type="ECO:0000313" key="13">
    <source>
        <dbReference type="EMBL" id="CAF1381807.1"/>
    </source>
</evidence>
<evidence type="ECO:0000256" key="11">
    <source>
        <dbReference type="RuleBase" id="RU003657"/>
    </source>
</evidence>
<dbReference type="SUPFAM" id="SSF51366">
    <property type="entry name" value="Ribulose-phoshate binding barrel"/>
    <property type="match status" value="1"/>
</dbReference>
<comment type="pathway">
    <text evidence="3">Amino-acid biosynthesis; L-histidine biosynthesis; L-histidine from 5-phospho-alpha-D-ribose 1-diphosphate: step 3/9.</text>
</comment>
<dbReference type="InterPro" id="IPR002496">
    <property type="entry name" value="PRib_AMP_CycHydrolase_dom"/>
</dbReference>
<keyword evidence="8" id="KW-0067">ATP-binding</keyword>
<dbReference type="InterPro" id="IPR021130">
    <property type="entry name" value="PRib-ATP_PPHydrolase-like"/>
</dbReference>
<dbReference type="InterPro" id="IPR011060">
    <property type="entry name" value="RibuloseP-bd_barrel"/>
</dbReference>
<keyword evidence="7" id="KW-0378">Hydrolase</keyword>
<evidence type="ECO:0000313" key="16">
    <source>
        <dbReference type="Proteomes" id="UP000663870"/>
    </source>
</evidence>
<evidence type="ECO:0000313" key="15">
    <source>
        <dbReference type="Proteomes" id="UP000663854"/>
    </source>
</evidence>
<dbReference type="Gene3D" id="3.40.50.300">
    <property type="entry name" value="P-loop containing nucleotide triphosphate hydrolases"/>
    <property type="match status" value="1"/>
</dbReference>
<dbReference type="SUPFAM" id="SSF101386">
    <property type="entry name" value="all-alpha NTP pyrophosphatases"/>
    <property type="match status" value="1"/>
</dbReference>
<dbReference type="SUPFAM" id="SSF52540">
    <property type="entry name" value="P-loop containing nucleoside triphosphate hydrolases"/>
    <property type="match status" value="1"/>
</dbReference>
<dbReference type="EMBL" id="CAJNOH010004844">
    <property type="protein sequence ID" value="CAF1381807.1"/>
    <property type="molecule type" value="Genomic_DNA"/>
</dbReference>
<reference evidence="13" key="1">
    <citation type="submission" date="2021-02" db="EMBL/GenBank/DDBJ databases">
        <authorList>
            <person name="Nowell W R."/>
        </authorList>
    </citation>
    <scope>NUCLEOTIDE SEQUENCE</scope>
</reference>
<comment type="catalytic activity">
    <reaction evidence="2">
        <text>1-(5-phospho-beta-D-ribosyl)-ATP + H2O = 1-(5-phospho-beta-D-ribosyl)-5'-AMP + diphosphate + H(+)</text>
        <dbReference type="Rhea" id="RHEA:22828"/>
        <dbReference type="ChEBI" id="CHEBI:15377"/>
        <dbReference type="ChEBI" id="CHEBI:15378"/>
        <dbReference type="ChEBI" id="CHEBI:33019"/>
        <dbReference type="ChEBI" id="CHEBI:59457"/>
        <dbReference type="ChEBI" id="CHEBI:73183"/>
        <dbReference type="EC" id="3.6.1.31"/>
    </reaction>
</comment>
<organism evidence="13 15">
    <name type="scientific">Rotaria sordida</name>
    <dbReference type="NCBI Taxonomy" id="392033"/>
    <lineage>
        <taxon>Eukaryota</taxon>
        <taxon>Metazoa</taxon>
        <taxon>Spiralia</taxon>
        <taxon>Gnathifera</taxon>
        <taxon>Rotifera</taxon>
        <taxon>Eurotatoria</taxon>
        <taxon>Bdelloidea</taxon>
        <taxon>Philodinida</taxon>
        <taxon>Philodinidae</taxon>
        <taxon>Rotaria</taxon>
    </lineage>
</organism>
<keyword evidence="5 11" id="KW-0028">Amino-acid biosynthesis</keyword>
<dbReference type="Gene3D" id="1.10.287.1080">
    <property type="entry name" value="MazG-like"/>
    <property type="match status" value="1"/>
</dbReference>